<evidence type="ECO:0000256" key="4">
    <source>
        <dbReference type="ARBA" id="ARBA00023125"/>
    </source>
</evidence>
<feature type="domain" description="Response regulatory" evidence="8">
    <location>
        <begin position="7"/>
        <end position="122"/>
    </location>
</feature>
<proteinExistence type="predicted"/>
<dbReference type="Gene3D" id="1.10.10.10">
    <property type="entry name" value="Winged helix-like DNA-binding domain superfamily/Winged helix DNA-binding domain"/>
    <property type="match status" value="1"/>
</dbReference>
<protein>
    <recommendedName>
        <fullName evidence="12">DNA-binding response regulator</fullName>
    </recommendedName>
</protein>
<accession>A0ABQ6HAJ9</accession>
<dbReference type="Proteomes" id="UP001157134">
    <property type="component" value="Unassembled WGS sequence"/>
</dbReference>
<dbReference type="SUPFAM" id="SSF46894">
    <property type="entry name" value="C-terminal effector domain of the bipartite response regulators"/>
    <property type="match status" value="1"/>
</dbReference>
<dbReference type="CDD" id="cd17574">
    <property type="entry name" value="REC_OmpR"/>
    <property type="match status" value="1"/>
</dbReference>
<evidence type="ECO:0000313" key="11">
    <source>
        <dbReference type="Proteomes" id="UP001157134"/>
    </source>
</evidence>
<dbReference type="InterPro" id="IPR036388">
    <property type="entry name" value="WH-like_DNA-bd_sf"/>
</dbReference>
<dbReference type="PROSITE" id="PS50110">
    <property type="entry name" value="RESPONSE_REGULATORY"/>
    <property type="match status" value="1"/>
</dbReference>
<evidence type="ECO:0000256" key="5">
    <source>
        <dbReference type="ARBA" id="ARBA00023163"/>
    </source>
</evidence>
<dbReference type="PANTHER" id="PTHR48111:SF22">
    <property type="entry name" value="REGULATOR OF RPOS"/>
    <property type="match status" value="1"/>
</dbReference>
<comment type="caution">
    <text evidence="10">The sequence shown here is derived from an EMBL/GenBank/DDBJ whole genome shotgun (WGS) entry which is preliminary data.</text>
</comment>
<dbReference type="EMBL" id="BSSV01000002">
    <property type="protein sequence ID" value="GLX85148.1"/>
    <property type="molecule type" value="Genomic_DNA"/>
</dbReference>
<evidence type="ECO:0000259" key="8">
    <source>
        <dbReference type="PROSITE" id="PS50110"/>
    </source>
</evidence>
<dbReference type="InterPro" id="IPR001867">
    <property type="entry name" value="OmpR/PhoB-type_DNA-bd"/>
</dbReference>
<reference evidence="10 11" key="1">
    <citation type="submission" date="2023-03" db="EMBL/GenBank/DDBJ databases">
        <title>Thalassotalea loyana LMG 22536T draft genome sequence.</title>
        <authorList>
            <person name="Sawabe T."/>
        </authorList>
    </citation>
    <scope>NUCLEOTIDE SEQUENCE [LARGE SCALE GENOMIC DNA]</scope>
    <source>
        <strain evidence="10 11">LMG 22536</strain>
    </source>
</reference>
<keyword evidence="1 6" id="KW-0597">Phosphoprotein</keyword>
<keyword evidence="2" id="KW-0902">Two-component regulatory system</keyword>
<dbReference type="RefSeq" id="WP_284296970.1">
    <property type="nucleotide sequence ID" value="NZ_BSSV01000002.1"/>
</dbReference>
<dbReference type="InterPro" id="IPR011006">
    <property type="entry name" value="CheY-like_superfamily"/>
</dbReference>
<dbReference type="CDD" id="cd00383">
    <property type="entry name" value="trans_reg_C"/>
    <property type="match status" value="1"/>
</dbReference>
<evidence type="ECO:0000256" key="2">
    <source>
        <dbReference type="ARBA" id="ARBA00023012"/>
    </source>
</evidence>
<evidence type="ECO:0000256" key="3">
    <source>
        <dbReference type="ARBA" id="ARBA00023015"/>
    </source>
</evidence>
<feature type="modified residue" description="4-aspartylphosphate" evidence="6">
    <location>
        <position position="56"/>
    </location>
</feature>
<dbReference type="InterPro" id="IPR039420">
    <property type="entry name" value="WalR-like"/>
</dbReference>
<evidence type="ECO:0000313" key="10">
    <source>
        <dbReference type="EMBL" id="GLX85148.1"/>
    </source>
</evidence>
<dbReference type="PANTHER" id="PTHR48111">
    <property type="entry name" value="REGULATOR OF RPOS"/>
    <property type="match status" value="1"/>
</dbReference>
<dbReference type="SUPFAM" id="SSF52172">
    <property type="entry name" value="CheY-like"/>
    <property type="match status" value="1"/>
</dbReference>
<sequence length="231" mass="26297">MKVDELKVLIVEDNVAISRNIATFFEQHNMVLDFAYDGRQACQLALENYYHVIVLDIAMPKMDGLSVCRELREKAQRHIPIIMLTARDTLDDKLVGFSTGADDYLTKPFALEELYVRCLALAQRHTLNQSKTLSLGKGEQAITLDIATKHVTRNQCEVHLQPIPFQILQILMEAHPRAVTRSELCDRIWGEEPTSSDALRSHLYQLRKALDKPYQHAVIKTMHGVGFSLTI</sequence>
<dbReference type="SMART" id="SM00448">
    <property type="entry name" value="REC"/>
    <property type="match status" value="1"/>
</dbReference>
<evidence type="ECO:0000256" key="1">
    <source>
        <dbReference type="ARBA" id="ARBA00022553"/>
    </source>
</evidence>
<dbReference type="SMART" id="SM00862">
    <property type="entry name" value="Trans_reg_C"/>
    <property type="match status" value="1"/>
</dbReference>
<keyword evidence="4 7" id="KW-0238">DNA-binding</keyword>
<evidence type="ECO:0008006" key="12">
    <source>
        <dbReference type="Google" id="ProtNLM"/>
    </source>
</evidence>
<dbReference type="InterPro" id="IPR001789">
    <property type="entry name" value="Sig_transdc_resp-reg_receiver"/>
</dbReference>
<evidence type="ECO:0000256" key="7">
    <source>
        <dbReference type="PROSITE-ProRule" id="PRU01091"/>
    </source>
</evidence>
<organism evidence="10 11">
    <name type="scientific">Thalassotalea loyana</name>
    <dbReference type="NCBI Taxonomy" id="280483"/>
    <lineage>
        <taxon>Bacteria</taxon>
        <taxon>Pseudomonadati</taxon>
        <taxon>Pseudomonadota</taxon>
        <taxon>Gammaproteobacteria</taxon>
        <taxon>Alteromonadales</taxon>
        <taxon>Colwelliaceae</taxon>
        <taxon>Thalassotalea</taxon>
    </lineage>
</organism>
<name>A0ABQ6HAJ9_9GAMM</name>
<dbReference type="Pfam" id="PF00072">
    <property type="entry name" value="Response_reg"/>
    <property type="match status" value="1"/>
</dbReference>
<dbReference type="Pfam" id="PF00486">
    <property type="entry name" value="Trans_reg_C"/>
    <property type="match status" value="1"/>
</dbReference>
<gene>
    <name evidence="10" type="ORF">tloyanaT_14000</name>
</gene>
<dbReference type="Gene3D" id="3.40.50.2300">
    <property type="match status" value="1"/>
</dbReference>
<dbReference type="PROSITE" id="PS51755">
    <property type="entry name" value="OMPR_PHOB"/>
    <property type="match status" value="1"/>
</dbReference>
<feature type="DNA-binding region" description="OmpR/PhoB-type" evidence="7">
    <location>
        <begin position="130"/>
        <end position="231"/>
    </location>
</feature>
<keyword evidence="3" id="KW-0805">Transcription regulation</keyword>
<dbReference type="InterPro" id="IPR016032">
    <property type="entry name" value="Sig_transdc_resp-reg_C-effctor"/>
</dbReference>
<keyword evidence="5" id="KW-0804">Transcription</keyword>
<evidence type="ECO:0000259" key="9">
    <source>
        <dbReference type="PROSITE" id="PS51755"/>
    </source>
</evidence>
<evidence type="ECO:0000256" key="6">
    <source>
        <dbReference type="PROSITE-ProRule" id="PRU00169"/>
    </source>
</evidence>
<keyword evidence="11" id="KW-1185">Reference proteome</keyword>
<feature type="domain" description="OmpR/PhoB-type" evidence="9">
    <location>
        <begin position="130"/>
        <end position="231"/>
    </location>
</feature>